<keyword evidence="4" id="KW-1185">Reference proteome</keyword>
<dbReference type="Proteomes" id="UP001058974">
    <property type="component" value="Chromosome 1"/>
</dbReference>
<protein>
    <submittedName>
        <fullName evidence="3">Uncharacterized protein</fullName>
    </submittedName>
</protein>
<name>A0A9D5BEU9_PEA</name>
<feature type="region of interest" description="Disordered" evidence="1">
    <location>
        <begin position="80"/>
        <end position="118"/>
    </location>
</feature>
<feature type="compositionally biased region" description="Basic residues" evidence="1">
    <location>
        <begin position="105"/>
        <end position="118"/>
    </location>
</feature>
<dbReference type="AlphaFoldDB" id="A0A9D5BEU9"/>
<keyword evidence="2" id="KW-0472">Membrane</keyword>
<keyword evidence="2" id="KW-0812">Transmembrane</keyword>
<evidence type="ECO:0000313" key="4">
    <source>
        <dbReference type="Proteomes" id="UP001058974"/>
    </source>
</evidence>
<feature type="transmembrane region" description="Helical" evidence="2">
    <location>
        <begin position="117"/>
        <end position="134"/>
    </location>
</feature>
<sequence length="233" mass="26316">MHTSCDMKKQPAGIERWYEDESNPLVSGTLTSPLQVAPPTAKANARLAPVRGDYEEREPSTCSRQPTVISYDTTALRLRAEPPVNTPLSPLLSRVDSQEEDSSGSKKKKKRSKRKRTRGVPVTVVITVVISGIVSSRSSRNLSCEFRIKKFGLDIRDREVETTFLLVGFHVWSSAVADDELWRDGGLVRRPGLWREGLKGERVIWHVKEILDLLCWISMGLGPWFWYSAHSIQ</sequence>
<evidence type="ECO:0000256" key="2">
    <source>
        <dbReference type="SAM" id="Phobius"/>
    </source>
</evidence>
<dbReference type="EMBL" id="JAMSHJ010000001">
    <property type="protein sequence ID" value="KAI5442329.1"/>
    <property type="molecule type" value="Genomic_DNA"/>
</dbReference>
<dbReference type="Gramene" id="Psat01G0141000-T1">
    <property type="protein sequence ID" value="KAI5442329.1"/>
    <property type="gene ID" value="KIW84_011410"/>
</dbReference>
<comment type="caution">
    <text evidence="3">The sequence shown here is derived from an EMBL/GenBank/DDBJ whole genome shotgun (WGS) entry which is preliminary data.</text>
</comment>
<organism evidence="3 4">
    <name type="scientific">Pisum sativum</name>
    <name type="common">Garden pea</name>
    <name type="synonym">Lathyrus oleraceus</name>
    <dbReference type="NCBI Taxonomy" id="3888"/>
    <lineage>
        <taxon>Eukaryota</taxon>
        <taxon>Viridiplantae</taxon>
        <taxon>Streptophyta</taxon>
        <taxon>Embryophyta</taxon>
        <taxon>Tracheophyta</taxon>
        <taxon>Spermatophyta</taxon>
        <taxon>Magnoliopsida</taxon>
        <taxon>eudicotyledons</taxon>
        <taxon>Gunneridae</taxon>
        <taxon>Pentapetalae</taxon>
        <taxon>rosids</taxon>
        <taxon>fabids</taxon>
        <taxon>Fabales</taxon>
        <taxon>Fabaceae</taxon>
        <taxon>Papilionoideae</taxon>
        <taxon>50 kb inversion clade</taxon>
        <taxon>NPAAA clade</taxon>
        <taxon>Hologalegina</taxon>
        <taxon>IRL clade</taxon>
        <taxon>Fabeae</taxon>
        <taxon>Lathyrus</taxon>
    </lineage>
</organism>
<reference evidence="3 4" key="1">
    <citation type="journal article" date="2022" name="Nat. Genet.">
        <title>Improved pea reference genome and pan-genome highlight genomic features and evolutionary characteristics.</title>
        <authorList>
            <person name="Yang T."/>
            <person name="Liu R."/>
            <person name="Luo Y."/>
            <person name="Hu S."/>
            <person name="Wang D."/>
            <person name="Wang C."/>
            <person name="Pandey M.K."/>
            <person name="Ge S."/>
            <person name="Xu Q."/>
            <person name="Li N."/>
            <person name="Li G."/>
            <person name="Huang Y."/>
            <person name="Saxena R.K."/>
            <person name="Ji Y."/>
            <person name="Li M."/>
            <person name="Yan X."/>
            <person name="He Y."/>
            <person name="Liu Y."/>
            <person name="Wang X."/>
            <person name="Xiang C."/>
            <person name="Varshney R.K."/>
            <person name="Ding H."/>
            <person name="Gao S."/>
            <person name="Zong X."/>
        </authorList>
    </citation>
    <scope>NUCLEOTIDE SEQUENCE [LARGE SCALE GENOMIC DNA]</scope>
    <source>
        <strain evidence="3 4">cv. Zhongwan 6</strain>
    </source>
</reference>
<proteinExistence type="predicted"/>
<evidence type="ECO:0000313" key="3">
    <source>
        <dbReference type="EMBL" id="KAI5442329.1"/>
    </source>
</evidence>
<feature type="region of interest" description="Disordered" evidence="1">
    <location>
        <begin position="32"/>
        <end position="64"/>
    </location>
</feature>
<keyword evidence="2" id="KW-1133">Transmembrane helix</keyword>
<gene>
    <name evidence="3" type="ORF">KIW84_011410</name>
</gene>
<accession>A0A9D5BEU9</accession>
<evidence type="ECO:0000256" key="1">
    <source>
        <dbReference type="SAM" id="MobiDB-lite"/>
    </source>
</evidence>